<dbReference type="Proteomes" id="UP000071644">
    <property type="component" value="Unassembled WGS sequence"/>
</dbReference>
<comment type="similarity">
    <text evidence="2">Belongs to the ZapA family. Type 1 subfamily.</text>
</comment>
<dbReference type="EMBL" id="LDSN01000018">
    <property type="protein sequence ID" value="KTT18416.1"/>
    <property type="molecule type" value="Genomic_DNA"/>
</dbReference>
<evidence type="ECO:0000313" key="13">
    <source>
        <dbReference type="EMBL" id="KTT18416.1"/>
    </source>
</evidence>
<evidence type="ECO:0000256" key="9">
    <source>
        <dbReference type="ARBA" id="ARBA00024910"/>
    </source>
</evidence>
<dbReference type="SUPFAM" id="SSF102829">
    <property type="entry name" value="Cell division protein ZapA-like"/>
    <property type="match status" value="1"/>
</dbReference>
<evidence type="ECO:0000256" key="3">
    <source>
        <dbReference type="ARBA" id="ARBA00015195"/>
    </source>
</evidence>
<proteinExistence type="inferred from homology"/>
<comment type="function">
    <text evidence="9">Activator of cell division through the inhibition of FtsZ GTPase activity, therefore promoting FtsZ assembly into bundles of protofilaments necessary for the formation of the division Z ring. It is recruited early at mid-cell but it is not essential for cell division.</text>
</comment>
<dbReference type="GO" id="GO:0005829">
    <property type="term" value="C:cytosol"/>
    <property type="evidence" value="ECO:0007669"/>
    <property type="project" value="TreeGrafter"/>
</dbReference>
<dbReference type="AlphaFoldDB" id="A0AAJ0LKW9"/>
<keyword evidence="7" id="KW-0717">Septation</keyword>
<evidence type="ECO:0000256" key="10">
    <source>
        <dbReference type="ARBA" id="ARBA00026068"/>
    </source>
</evidence>
<dbReference type="PANTHER" id="PTHR34981:SF1">
    <property type="entry name" value="CELL DIVISION PROTEIN ZAPA"/>
    <property type="match status" value="1"/>
</dbReference>
<evidence type="ECO:0000313" key="12">
    <source>
        <dbReference type="EMBL" id="AQW70298.1"/>
    </source>
</evidence>
<evidence type="ECO:0000256" key="11">
    <source>
        <dbReference type="ARBA" id="ARBA00033158"/>
    </source>
</evidence>
<comment type="subunit">
    <text evidence="10">Homodimer. Interacts with FtsZ.</text>
</comment>
<comment type="subcellular location">
    <subcellularLocation>
        <location evidence="1">Cytoplasm</location>
    </subcellularLocation>
</comment>
<keyword evidence="5 12" id="KW-0132">Cell division</keyword>
<keyword evidence="6" id="KW-0175">Coiled coil</keyword>
<dbReference type="GO" id="GO:0043093">
    <property type="term" value="P:FtsZ-dependent cytokinesis"/>
    <property type="evidence" value="ECO:0007669"/>
    <property type="project" value="TreeGrafter"/>
</dbReference>
<dbReference type="RefSeq" id="WP_058638087.1">
    <property type="nucleotide sequence ID" value="NZ_CP019952.1"/>
</dbReference>
<dbReference type="GO" id="GO:0000921">
    <property type="term" value="P:septin ring assembly"/>
    <property type="evidence" value="ECO:0007669"/>
    <property type="project" value="TreeGrafter"/>
</dbReference>
<dbReference type="PANTHER" id="PTHR34981">
    <property type="entry name" value="CELL DIVISION PROTEIN ZAPA"/>
    <property type="match status" value="1"/>
</dbReference>
<sequence length="104" mass="11253">MTSHSSPVNVVSILGNDYSLKAPAGQEETLAQAARMLNAVLAETKRQFPTLIGDKLMVLAALNLCSRQIEQQREHQQVLEQTQAKVDATVEAIVKTLQAPEGLG</sequence>
<evidence type="ECO:0000256" key="4">
    <source>
        <dbReference type="ARBA" id="ARBA00022490"/>
    </source>
</evidence>
<dbReference type="GO" id="GO:0000917">
    <property type="term" value="P:division septum assembly"/>
    <property type="evidence" value="ECO:0007669"/>
    <property type="project" value="UniProtKB-KW"/>
</dbReference>
<gene>
    <name evidence="12" type="ORF">B2J77_19745</name>
    <name evidence="13" type="ORF">NS96R_07460</name>
</gene>
<evidence type="ECO:0000256" key="8">
    <source>
        <dbReference type="ARBA" id="ARBA00023306"/>
    </source>
</evidence>
<keyword evidence="8" id="KW-0131">Cell cycle</keyword>
<reference evidence="12 15" key="2">
    <citation type="submission" date="2017-02" db="EMBL/GenBank/DDBJ databases">
        <authorList>
            <person name="Guo L."/>
        </authorList>
    </citation>
    <scope>NUCLEOTIDE SEQUENCE [LARGE SCALE GENOMIC DNA]</scope>
    <source>
        <strain evidence="12 15">PRS09-11288</strain>
    </source>
</reference>
<evidence type="ECO:0000256" key="6">
    <source>
        <dbReference type="ARBA" id="ARBA00023054"/>
    </source>
</evidence>
<dbReference type="InterPro" id="IPR036192">
    <property type="entry name" value="Cell_div_ZapA-like_sf"/>
</dbReference>
<evidence type="ECO:0000256" key="2">
    <source>
        <dbReference type="ARBA" id="ARBA00010074"/>
    </source>
</evidence>
<name>A0AAJ0LKW9_9PSED</name>
<dbReference type="InterPro" id="IPR007838">
    <property type="entry name" value="Cell_div_ZapA-like"/>
</dbReference>
<organism evidence="13 14">
    <name type="scientific">Pseudomonas parafulva</name>
    <dbReference type="NCBI Taxonomy" id="157782"/>
    <lineage>
        <taxon>Bacteria</taxon>
        <taxon>Pseudomonadati</taxon>
        <taxon>Pseudomonadota</taxon>
        <taxon>Gammaproteobacteria</taxon>
        <taxon>Pseudomonadales</taxon>
        <taxon>Pseudomonadaceae</taxon>
        <taxon>Pseudomonas</taxon>
    </lineage>
</organism>
<accession>A0AAJ0LKW9</accession>
<evidence type="ECO:0000313" key="15">
    <source>
        <dbReference type="Proteomes" id="UP000191010"/>
    </source>
</evidence>
<keyword evidence="15" id="KW-1185">Reference proteome</keyword>
<protein>
    <recommendedName>
        <fullName evidence="3">Cell division protein ZapA</fullName>
    </recommendedName>
    <alternativeName>
        <fullName evidence="11">Z ring-associated protein ZapA</fullName>
    </alternativeName>
</protein>
<evidence type="ECO:0000313" key="14">
    <source>
        <dbReference type="Proteomes" id="UP000071644"/>
    </source>
</evidence>
<dbReference type="Proteomes" id="UP000191010">
    <property type="component" value="Chromosome"/>
</dbReference>
<evidence type="ECO:0000256" key="1">
    <source>
        <dbReference type="ARBA" id="ARBA00004496"/>
    </source>
</evidence>
<dbReference type="InterPro" id="IPR042233">
    <property type="entry name" value="Cell_div_ZapA_N"/>
</dbReference>
<dbReference type="Gene3D" id="3.30.160.880">
    <property type="entry name" value="Cell division protein ZapA protomer, N-terminal domain"/>
    <property type="match status" value="1"/>
</dbReference>
<keyword evidence="4" id="KW-0963">Cytoplasm</keyword>
<dbReference type="Pfam" id="PF05164">
    <property type="entry name" value="ZapA"/>
    <property type="match status" value="1"/>
</dbReference>
<evidence type="ECO:0000256" key="7">
    <source>
        <dbReference type="ARBA" id="ARBA00023210"/>
    </source>
</evidence>
<dbReference type="GO" id="GO:0030428">
    <property type="term" value="C:cell septum"/>
    <property type="evidence" value="ECO:0007669"/>
    <property type="project" value="TreeGrafter"/>
</dbReference>
<dbReference type="GO" id="GO:0032153">
    <property type="term" value="C:cell division site"/>
    <property type="evidence" value="ECO:0007669"/>
    <property type="project" value="TreeGrafter"/>
</dbReference>
<reference evidence="13 14" key="1">
    <citation type="journal article" date="2016" name="Front. Microbiol.">
        <title>Genomic Resource of Rice Seed Associated Bacteria.</title>
        <authorList>
            <person name="Midha S."/>
            <person name="Bansal K."/>
            <person name="Sharma S."/>
            <person name="Kumar N."/>
            <person name="Patil P.P."/>
            <person name="Chaudhry V."/>
            <person name="Patil P.B."/>
        </authorList>
    </citation>
    <scope>NUCLEOTIDE SEQUENCE [LARGE SCALE GENOMIC DNA]</scope>
    <source>
        <strain evidence="13 14">NS96</strain>
    </source>
</reference>
<dbReference type="EMBL" id="CP019952">
    <property type="protein sequence ID" value="AQW70298.1"/>
    <property type="molecule type" value="Genomic_DNA"/>
</dbReference>
<evidence type="ECO:0000256" key="5">
    <source>
        <dbReference type="ARBA" id="ARBA00022618"/>
    </source>
</evidence>